<feature type="region of interest" description="Disordered" evidence="1">
    <location>
        <begin position="699"/>
        <end position="764"/>
    </location>
</feature>
<feature type="region of interest" description="Disordered" evidence="1">
    <location>
        <begin position="1546"/>
        <end position="1566"/>
    </location>
</feature>
<feature type="compositionally biased region" description="Low complexity" evidence="1">
    <location>
        <begin position="914"/>
        <end position="930"/>
    </location>
</feature>
<feature type="compositionally biased region" description="Polar residues" evidence="1">
    <location>
        <begin position="574"/>
        <end position="584"/>
    </location>
</feature>
<feature type="compositionally biased region" description="Basic residues" evidence="1">
    <location>
        <begin position="2030"/>
        <end position="2046"/>
    </location>
</feature>
<dbReference type="EMBL" id="JAWDGP010003786">
    <property type="protein sequence ID" value="KAK3770844.1"/>
    <property type="molecule type" value="Genomic_DNA"/>
</dbReference>
<organism evidence="2 3">
    <name type="scientific">Elysia crispata</name>
    <name type="common">lettuce slug</name>
    <dbReference type="NCBI Taxonomy" id="231223"/>
    <lineage>
        <taxon>Eukaryota</taxon>
        <taxon>Metazoa</taxon>
        <taxon>Spiralia</taxon>
        <taxon>Lophotrochozoa</taxon>
        <taxon>Mollusca</taxon>
        <taxon>Gastropoda</taxon>
        <taxon>Heterobranchia</taxon>
        <taxon>Euthyneura</taxon>
        <taxon>Panpulmonata</taxon>
        <taxon>Sacoglossa</taxon>
        <taxon>Placobranchoidea</taxon>
        <taxon>Plakobranchidae</taxon>
        <taxon>Elysia</taxon>
    </lineage>
</organism>
<feature type="region of interest" description="Disordered" evidence="1">
    <location>
        <begin position="2016"/>
        <end position="2063"/>
    </location>
</feature>
<feature type="region of interest" description="Disordered" evidence="1">
    <location>
        <begin position="1625"/>
        <end position="1708"/>
    </location>
</feature>
<feature type="region of interest" description="Disordered" evidence="1">
    <location>
        <begin position="1400"/>
        <end position="1435"/>
    </location>
</feature>
<feature type="region of interest" description="Disordered" evidence="1">
    <location>
        <begin position="472"/>
        <end position="503"/>
    </location>
</feature>
<feature type="compositionally biased region" description="Basic and acidic residues" evidence="1">
    <location>
        <begin position="600"/>
        <end position="614"/>
    </location>
</feature>
<comment type="caution">
    <text evidence="2">The sequence shown here is derived from an EMBL/GenBank/DDBJ whole genome shotgun (WGS) entry which is preliminary data.</text>
</comment>
<feature type="region of interest" description="Disordered" evidence="1">
    <location>
        <begin position="1935"/>
        <end position="1972"/>
    </location>
</feature>
<sequence length="2077" mass="225308">MVTANMKPRTSLCVLKLIPRNDLCMFNAIRASETNLPSIDLEDMSIALGCSNNGCDKSPCSKDMEGAAAFINRGSCNCEISCLLLAISTESVQFCLYRLAQGDYYQRGLNAGWRHSQTTVGTLEKFAAVQEHHVAKHGFDCDHFTPERRPHCVQFNYSLCETTPVHALRGTDLYRKDGQSGPFLFKLWPIALKDVLTPLEAAGEETLPGKSFPALALQRRSKQRRLRPRPKTIHSIDQAVLDEAQGLVDSHGEGTQDRKLGGSLSKSQPSVLVSVDTSGAGFERMASFRQSQRGLQNIGGSMDRKRRRRTVSGVPSNIMQEIEQFEQERRIDRSSHRKYSLDDLDPVDLDVRDKIMQQYLLDIDAAREEREEIAYAEQREGRLLKFLPCRRSRSLPRCVKTMVTPLEEGTSSTRRSKRFSKSPLASLSRLSLYTKRSQSNRNSKCVDDEGDEIRLEPRQTSALLAESRRYASNASLGSSGSGQGRTARSLVRRGSRSGSLKRHSLLGEKLRSLVNNTLLRPRPKSLDLDALEYEDSASPTRIAASSPSVAVTDTQVKSEGSRRRRAKKDHSTERSASMSRVTSSFSAIENTAITRNLDSTVEKPRDVTGPRESHIGPGSYYYFDSSHTLPRAQARKYDFPWDSLPKDWTTSVKLREISKRRKEDRQSSSGNWSQSNFSSNRQSLESEAAKFSSGVVGAHCGSSSRLSQCSQGKDSGRGSPRSLHRSRHDLDPGYMGDAASTESVVSSTSTNADGSSTAAEGSSCSGDDWLRALAERAASRGDVTSTSAEALAQLSKVTRQNIQSLDLLVPGRKRNPHSSNVPLEMDNESIYSLDQEGFYTSFHTDSGLKRSTAEDLDAEEFEDKQADVMHFDFDDDLVLEPRGVRESKRLHSNSSTSTLGSIIFKPQLDKDVGLSSTSVSSPDLVSLSGVKTNDNQESSLIDTNSSCTPDIGTDVKGDDDNNFTGAGDTGTLKAKKKKRPPLPPPRSSSIIKDCVNSPQLASALKKQNSASSIENTSCEVSPTTLQPASFSPDEGSDHESIYARLKLKTSISVHTFPSWCTGLVSDDEDQVSLKNNLLSASHERLHAEASEVQEMFNKGNVGSLLPGGANLNTPPFTTSVVLNDIDFPAHSWPRGKRPGSQAPFLQHGILKTPEKEKISKGNNFNPKTLNFDPVVNLFDAQTPHGVQMPLSCVSSSDESGSSPPSHNIVHSHTVAKSKGPTPSLFISTTPPTGKGHFETRIANKQSKYDSINTANVSSTSSDRNLAGSLSSINSLETTDRSHWSTLTGSCSTIALSDIDSSSLTHVSLDDVDGNSTTSPASSTLSLCWDTDGTPNPTPAATPARSRPQRNSHVSSPVIETDAFNSRHSDQKILYKNESITSDFILPEQCKVAAHRSLKIQSNQSNSTHASRVPSIADSYSSSASQTPTLTPSLIPPMEPLDTVYLLKRNNDNNNNNSNKASIFQFPEEGATQPSISSLNCSSHQASKRGLGFVTQSSPVVTSSSPHNSNNRRSSSPVISYTGTDSQAYQTSAINDKIDSCHEQMSRRRSGGNDLLSPTDSGFGSPSAYPQPKMAVQPFHHIPPSMSISSANTANVPANQHQSNSKSVPFIKPQLLREARLDSSKFTHNQPQGMNFHENGLKKPLNVSKGIGATCGSRHSSQESLSSQQSSNSASKLMPKMSKTDLSQPSMRPGTSSESLHSNSSAGRSDSYRVALLAEADQISLIQDKKHGFSGQVRTTRTGSLVEKGNINNNSGIDRSRSSSLSSSQAHPKPKISSPSPSQHPHLNKSMSAPSTTMNNMNLKNNFYKNYAKNGSSLQEESVSRADSYRCAMRSSQDAFLHGDVVGRNSSYRLATHDEDDEGIVVNLGAGNSRMDACNMWTGKSGTSRDVRRMGITDVDQLKSIPVSNGTGARPVTDTQHARKKFGVKTDGVGAGASTIGDQKKSLRHGSGHGGVAGVTLRDKSNKQQKLQSSSYIRFDPIFESGEDLRGSKESLRPPSIISVRTAMAGSKETLVSVTGSSIGQGEGHRGSKSPARRRSGSQGRRRSGAEDGSRNGGLSIFGSIKTTIKSIGSGKGE</sequence>
<dbReference type="Proteomes" id="UP001283361">
    <property type="component" value="Unassembled WGS sequence"/>
</dbReference>
<feature type="compositionally biased region" description="Low complexity" evidence="1">
    <location>
        <begin position="1315"/>
        <end position="1326"/>
    </location>
</feature>
<feature type="compositionally biased region" description="Basic residues" evidence="1">
    <location>
        <begin position="490"/>
        <end position="503"/>
    </location>
</feature>
<feature type="compositionally biased region" description="Low complexity" evidence="1">
    <location>
        <begin position="667"/>
        <end position="680"/>
    </location>
</feature>
<feature type="compositionally biased region" description="Basic and acidic residues" evidence="1">
    <location>
        <begin position="657"/>
        <end position="666"/>
    </location>
</feature>
<feature type="region of interest" description="Disordered" evidence="1">
    <location>
        <begin position="1014"/>
        <end position="1036"/>
    </location>
</feature>
<feature type="region of interest" description="Disordered" evidence="1">
    <location>
        <begin position="596"/>
        <end position="615"/>
    </location>
</feature>
<evidence type="ECO:0000313" key="2">
    <source>
        <dbReference type="EMBL" id="KAK3770844.1"/>
    </source>
</evidence>
<gene>
    <name evidence="2" type="ORF">RRG08_036444</name>
</gene>
<feature type="compositionally biased region" description="Low complexity" evidence="1">
    <location>
        <begin position="1748"/>
        <end position="1767"/>
    </location>
</feature>
<protein>
    <submittedName>
        <fullName evidence="2">Uncharacterized protein</fullName>
    </submittedName>
</protein>
<feature type="compositionally biased region" description="Polar residues" evidence="1">
    <location>
        <begin position="1400"/>
        <end position="1409"/>
    </location>
</feature>
<feature type="compositionally biased region" description="Polar residues" evidence="1">
    <location>
        <begin position="1683"/>
        <end position="1707"/>
    </location>
</feature>
<feature type="region of interest" description="Disordered" evidence="1">
    <location>
        <begin position="1731"/>
        <end position="1800"/>
    </location>
</feature>
<feature type="region of interest" description="Disordered" evidence="1">
    <location>
        <begin position="1496"/>
        <end position="1521"/>
    </location>
</feature>
<feature type="compositionally biased region" description="Low complexity" evidence="1">
    <location>
        <begin position="1496"/>
        <end position="1516"/>
    </location>
</feature>
<feature type="compositionally biased region" description="Polar residues" evidence="1">
    <location>
        <begin position="751"/>
        <end position="764"/>
    </location>
</feature>
<feature type="compositionally biased region" description="Low complexity" evidence="1">
    <location>
        <begin position="1414"/>
        <end position="1424"/>
    </location>
</feature>
<reference evidence="2" key="1">
    <citation type="journal article" date="2023" name="G3 (Bethesda)">
        <title>A reference genome for the long-term kleptoplast-retaining sea slug Elysia crispata morphotype clarki.</title>
        <authorList>
            <person name="Eastman K.E."/>
            <person name="Pendleton A.L."/>
            <person name="Shaikh M.A."/>
            <person name="Suttiyut T."/>
            <person name="Ogas R."/>
            <person name="Tomko P."/>
            <person name="Gavelis G."/>
            <person name="Widhalm J.R."/>
            <person name="Wisecaver J.H."/>
        </authorList>
    </citation>
    <scope>NUCLEOTIDE SEQUENCE</scope>
    <source>
        <strain evidence="2">ECLA1</strain>
    </source>
</reference>
<feature type="compositionally biased region" description="Polar residues" evidence="1">
    <location>
        <begin position="1782"/>
        <end position="1796"/>
    </location>
</feature>
<feature type="compositionally biased region" description="Low complexity" evidence="1">
    <location>
        <begin position="1656"/>
        <end position="1674"/>
    </location>
</feature>
<keyword evidence="3" id="KW-1185">Reference proteome</keyword>
<feature type="compositionally biased region" description="Polar residues" evidence="1">
    <location>
        <begin position="701"/>
        <end position="713"/>
    </location>
</feature>
<feature type="region of interest" description="Disordered" evidence="1">
    <location>
        <begin position="433"/>
        <end position="452"/>
    </location>
</feature>
<evidence type="ECO:0000313" key="3">
    <source>
        <dbReference type="Proteomes" id="UP001283361"/>
    </source>
</evidence>
<proteinExistence type="predicted"/>
<evidence type="ECO:0000256" key="1">
    <source>
        <dbReference type="SAM" id="MobiDB-lite"/>
    </source>
</evidence>
<feature type="compositionally biased region" description="Polar residues" evidence="1">
    <location>
        <begin position="537"/>
        <end position="558"/>
    </location>
</feature>
<feature type="compositionally biased region" description="Polar residues" evidence="1">
    <location>
        <begin position="1014"/>
        <end position="1029"/>
    </location>
</feature>
<feature type="region of interest" description="Disordered" evidence="1">
    <location>
        <begin position="657"/>
        <end position="684"/>
    </location>
</feature>
<feature type="compositionally biased region" description="Polar residues" evidence="1">
    <location>
        <begin position="931"/>
        <end position="948"/>
    </location>
</feature>
<feature type="region of interest" description="Disordered" evidence="1">
    <location>
        <begin position="537"/>
        <end position="584"/>
    </location>
</feature>
<feature type="region of interest" description="Disordered" evidence="1">
    <location>
        <begin position="1311"/>
        <end position="1356"/>
    </location>
</feature>
<accession>A0AAE0ZJY7</accession>
<feature type="region of interest" description="Disordered" evidence="1">
    <location>
        <begin position="914"/>
        <end position="993"/>
    </location>
</feature>
<feature type="compositionally biased region" description="Polar residues" evidence="1">
    <location>
        <begin position="433"/>
        <end position="443"/>
    </location>
</feature>
<name>A0AAE0ZJY7_9GAST</name>
<feature type="compositionally biased region" description="Low complexity" evidence="1">
    <location>
        <begin position="740"/>
        <end position="750"/>
    </location>
</feature>